<gene>
    <name evidence="4" type="ORF">KC820_00300</name>
</gene>
<keyword evidence="5" id="KW-1185">Reference proteome</keyword>
<evidence type="ECO:0000256" key="2">
    <source>
        <dbReference type="PIRSR" id="PIRSR640198-2"/>
    </source>
</evidence>
<dbReference type="AlphaFoldDB" id="A0A941HRG9"/>
<protein>
    <submittedName>
        <fullName evidence="4">Fic family protein</fullName>
    </submittedName>
</protein>
<dbReference type="PROSITE" id="PS51459">
    <property type="entry name" value="FIDO"/>
    <property type="match status" value="1"/>
</dbReference>
<sequence length="369" mass="42751">MNQSNIYELYFVPTHSMLSLVNEIHMISESFNMVFRELPIVAQRQFIDECLQEELYHTNDLEGVKSTKKEIAESIRHVRKKTLKNKRFASMVKSYLNILSGKTDLPRSPNDVRSVYDEIIQGEIEKGELPDGDFFRRDVTNVLKQSGSGKVIHQGITPENRIIEEIEHMLSFLNNENEIPLIIRTVIAHYFFGYIHPFYDGNGRTSRYISSMYLAKVLGDYAALSLSRGCNKERRNYLKAFEMTNSIKSSGELNYFIETLLTIIKNSLEDMYGELSEKFQLLQQAFGKIESDSKLVNMQDDYQNLMFILAQNHFFDSSPGLTVKELAEFVGKSEVTIRKRVGFLLEEELIDQQGQKPAFYFINKSYLEK</sequence>
<dbReference type="SUPFAM" id="SSF140931">
    <property type="entry name" value="Fic-like"/>
    <property type="match status" value="1"/>
</dbReference>
<reference evidence="4 5" key="1">
    <citation type="submission" date="2021-04" db="EMBL/GenBank/DDBJ databases">
        <title>Allobacillus sp. nov. SKP8-2 isolated from shrimp paste.</title>
        <authorList>
            <person name="Tanasupawat S."/>
            <person name="Yiamsombat S."/>
            <person name="Kanchanasin P."/>
            <person name="Kuncharoen N."/>
        </authorList>
    </citation>
    <scope>NUCLEOTIDE SEQUENCE [LARGE SCALE GENOMIC DNA]</scope>
    <source>
        <strain evidence="4 5">SKP8-2</strain>
    </source>
</reference>
<feature type="binding site" evidence="2">
    <location>
        <position position="245"/>
    </location>
    <ligand>
        <name>ATP</name>
        <dbReference type="ChEBI" id="CHEBI:30616"/>
    </ligand>
</feature>
<feature type="active site" evidence="1">
    <location>
        <position position="196"/>
    </location>
</feature>
<evidence type="ECO:0000259" key="3">
    <source>
        <dbReference type="PROSITE" id="PS51459"/>
    </source>
</evidence>
<comment type="caution">
    <text evidence="4">The sequence shown here is derived from an EMBL/GenBank/DDBJ whole genome shotgun (WGS) entry which is preliminary data.</text>
</comment>
<name>A0A941HRG9_9BACI</name>
<organism evidence="4 5">
    <name type="scientific">Allobacillus saliphilus</name>
    <dbReference type="NCBI Taxonomy" id="2912308"/>
    <lineage>
        <taxon>Bacteria</taxon>
        <taxon>Bacillati</taxon>
        <taxon>Bacillota</taxon>
        <taxon>Bacilli</taxon>
        <taxon>Bacillales</taxon>
        <taxon>Bacillaceae</taxon>
        <taxon>Allobacillus</taxon>
    </lineage>
</organism>
<evidence type="ECO:0000313" key="4">
    <source>
        <dbReference type="EMBL" id="MBR7552581.1"/>
    </source>
</evidence>
<dbReference type="InterPro" id="IPR003812">
    <property type="entry name" value="Fido"/>
</dbReference>
<dbReference type="PANTHER" id="PTHR13504:SF40">
    <property type="entry name" value="FIDO DOMAIN-CONTAINING PROTEIN"/>
    <property type="match status" value="1"/>
</dbReference>
<dbReference type="InterPro" id="IPR040198">
    <property type="entry name" value="Fido_containing"/>
</dbReference>
<accession>A0A941HRG9</accession>
<dbReference type="Proteomes" id="UP000675431">
    <property type="component" value="Unassembled WGS sequence"/>
</dbReference>
<dbReference type="PANTHER" id="PTHR13504">
    <property type="entry name" value="FIDO DOMAIN-CONTAINING PROTEIN DDB_G0283145"/>
    <property type="match status" value="1"/>
</dbReference>
<keyword evidence="2" id="KW-0547">Nucleotide-binding</keyword>
<dbReference type="InterPro" id="IPR036597">
    <property type="entry name" value="Fido-like_dom_sf"/>
</dbReference>
<feature type="domain" description="Fido" evidence="3">
    <location>
        <begin position="107"/>
        <end position="259"/>
    </location>
</feature>
<dbReference type="InterPro" id="IPR036388">
    <property type="entry name" value="WH-like_DNA-bd_sf"/>
</dbReference>
<proteinExistence type="predicted"/>
<evidence type="ECO:0000256" key="1">
    <source>
        <dbReference type="PIRSR" id="PIRSR640198-1"/>
    </source>
</evidence>
<dbReference type="Gene3D" id="1.10.3290.10">
    <property type="entry name" value="Fido-like domain"/>
    <property type="match status" value="1"/>
</dbReference>
<dbReference type="RefSeq" id="WP_212367038.1">
    <property type="nucleotide sequence ID" value="NZ_JAGSIE010000002.1"/>
</dbReference>
<dbReference type="GO" id="GO:0005524">
    <property type="term" value="F:ATP binding"/>
    <property type="evidence" value="ECO:0007669"/>
    <property type="project" value="UniProtKB-KW"/>
</dbReference>
<dbReference type="Pfam" id="PF02661">
    <property type="entry name" value="Fic"/>
    <property type="match status" value="1"/>
</dbReference>
<evidence type="ECO:0000313" key="5">
    <source>
        <dbReference type="Proteomes" id="UP000675431"/>
    </source>
</evidence>
<dbReference type="Gene3D" id="1.10.10.10">
    <property type="entry name" value="Winged helix-like DNA-binding domain superfamily/Winged helix DNA-binding domain"/>
    <property type="match status" value="1"/>
</dbReference>
<dbReference type="EMBL" id="JAGSIE010000002">
    <property type="protein sequence ID" value="MBR7552581.1"/>
    <property type="molecule type" value="Genomic_DNA"/>
</dbReference>
<keyword evidence="2" id="KW-0067">ATP-binding</keyword>
<feature type="binding site" evidence="2">
    <location>
        <begin position="200"/>
        <end position="207"/>
    </location>
    <ligand>
        <name>ATP</name>
        <dbReference type="ChEBI" id="CHEBI:30616"/>
    </ligand>
</feature>